<dbReference type="SUPFAM" id="SSF53056">
    <property type="entry name" value="beta-carbonic anhydrase, cab"/>
    <property type="match status" value="1"/>
</dbReference>
<protein>
    <recommendedName>
        <fullName evidence="2">carbonic anhydrase</fullName>
        <ecNumber evidence="2">4.2.1.1</ecNumber>
    </recommendedName>
</protein>
<accession>A0A0Q3SVY8</accession>
<organism evidence="9 11">
    <name type="scientific">Bosea thiooxidans</name>
    <dbReference type="NCBI Taxonomy" id="53254"/>
    <lineage>
        <taxon>Bacteria</taxon>
        <taxon>Pseudomonadati</taxon>
        <taxon>Pseudomonadota</taxon>
        <taxon>Alphaproteobacteria</taxon>
        <taxon>Hyphomicrobiales</taxon>
        <taxon>Boseaceae</taxon>
        <taxon>Bosea</taxon>
    </lineage>
</organism>
<keyword evidence="5" id="KW-0456">Lyase</keyword>
<dbReference type="Gene3D" id="3.40.1050.10">
    <property type="entry name" value="Carbonic anhydrase"/>
    <property type="match status" value="1"/>
</dbReference>
<dbReference type="GO" id="GO:0004089">
    <property type="term" value="F:carbonate dehydratase activity"/>
    <property type="evidence" value="ECO:0007669"/>
    <property type="project" value="UniProtKB-EC"/>
</dbReference>
<dbReference type="OrthoDB" id="9797527at2"/>
<dbReference type="EC" id="4.2.1.1" evidence="2"/>
<comment type="similarity">
    <text evidence="1">Belongs to the beta-class carbonic anhydrase family.</text>
</comment>
<feature type="binding site" evidence="8">
    <location>
        <position position="95"/>
    </location>
    <ligand>
        <name>Zn(2+)</name>
        <dbReference type="ChEBI" id="CHEBI:29105"/>
    </ligand>
</feature>
<evidence type="ECO:0000256" key="7">
    <source>
        <dbReference type="ARBA" id="ARBA00048348"/>
    </source>
</evidence>
<dbReference type="EMBL" id="LMAR01000048">
    <property type="protein sequence ID" value="KQK29530.1"/>
    <property type="molecule type" value="Genomic_DNA"/>
</dbReference>
<gene>
    <name evidence="9" type="ORF">ARD30_17415</name>
    <name evidence="10" type="ORF">SAMN05660750_03887</name>
</gene>
<dbReference type="EMBL" id="FUYX01000012">
    <property type="protein sequence ID" value="SKC05441.1"/>
    <property type="molecule type" value="Genomic_DNA"/>
</dbReference>
<keyword evidence="3 8" id="KW-0479">Metal-binding</keyword>
<feature type="binding site" evidence="8">
    <location>
        <position position="146"/>
    </location>
    <ligand>
        <name>Zn(2+)</name>
        <dbReference type="ChEBI" id="CHEBI:29105"/>
    </ligand>
</feature>
<name>A0A0Q3SVY8_9HYPH</name>
<dbReference type="PROSITE" id="PS00704">
    <property type="entry name" value="PROK_CO2_ANHYDRASE_1"/>
    <property type="match status" value="1"/>
</dbReference>
<dbReference type="PANTHER" id="PTHR11002:SF79">
    <property type="entry name" value="CARBONIC ANHYDRASE 2"/>
    <property type="match status" value="1"/>
</dbReference>
<dbReference type="InterPro" id="IPR001765">
    <property type="entry name" value="Carbonic_anhydrase"/>
</dbReference>
<feature type="binding site" evidence="8">
    <location>
        <position position="149"/>
    </location>
    <ligand>
        <name>Zn(2+)</name>
        <dbReference type="ChEBI" id="CHEBI:29105"/>
    </ligand>
</feature>
<proteinExistence type="inferred from homology"/>
<evidence type="ECO:0000313" key="10">
    <source>
        <dbReference type="EMBL" id="SKC05441.1"/>
    </source>
</evidence>
<dbReference type="Pfam" id="PF00484">
    <property type="entry name" value="Pro_CA"/>
    <property type="match status" value="1"/>
</dbReference>
<evidence type="ECO:0000313" key="11">
    <source>
        <dbReference type="Proteomes" id="UP000051562"/>
    </source>
</evidence>
<evidence type="ECO:0000256" key="3">
    <source>
        <dbReference type="ARBA" id="ARBA00022723"/>
    </source>
</evidence>
<dbReference type="AlphaFoldDB" id="A0A0Q3SVY8"/>
<evidence type="ECO:0000256" key="5">
    <source>
        <dbReference type="ARBA" id="ARBA00023239"/>
    </source>
</evidence>
<dbReference type="InterPro" id="IPR006311">
    <property type="entry name" value="TAT_signal"/>
</dbReference>
<evidence type="ECO:0000256" key="1">
    <source>
        <dbReference type="ARBA" id="ARBA00006217"/>
    </source>
</evidence>
<reference evidence="10 12" key="2">
    <citation type="submission" date="2017-02" db="EMBL/GenBank/DDBJ databases">
        <authorList>
            <person name="Peterson S.W."/>
        </authorList>
    </citation>
    <scope>NUCLEOTIDE SEQUENCE [LARGE SCALE GENOMIC DNA]</scope>
    <source>
        <strain evidence="10 12">DSM 9653</strain>
    </source>
</reference>
<comment type="function">
    <text evidence="6">Catalyzes the reversible hydration of carbon dioxide to form bicarbonate.</text>
</comment>
<dbReference type="Proteomes" id="UP000190130">
    <property type="component" value="Unassembled WGS sequence"/>
</dbReference>
<comment type="catalytic activity">
    <reaction evidence="7">
        <text>hydrogencarbonate + H(+) = CO2 + H2O</text>
        <dbReference type="Rhea" id="RHEA:10748"/>
        <dbReference type="ChEBI" id="CHEBI:15377"/>
        <dbReference type="ChEBI" id="CHEBI:15378"/>
        <dbReference type="ChEBI" id="CHEBI:16526"/>
        <dbReference type="ChEBI" id="CHEBI:17544"/>
        <dbReference type="EC" id="4.2.1.1"/>
    </reaction>
</comment>
<comment type="cofactor">
    <cofactor evidence="8">
        <name>Zn(2+)</name>
        <dbReference type="ChEBI" id="CHEBI:29105"/>
    </cofactor>
    <text evidence="8">Binds 1 zinc ion per subunit.</text>
</comment>
<evidence type="ECO:0000256" key="4">
    <source>
        <dbReference type="ARBA" id="ARBA00022833"/>
    </source>
</evidence>
<evidence type="ECO:0000256" key="2">
    <source>
        <dbReference type="ARBA" id="ARBA00012925"/>
    </source>
</evidence>
<dbReference type="SMART" id="SM00947">
    <property type="entry name" value="Pro_CA"/>
    <property type="match status" value="1"/>
</dbReference>
<dbReference type="CDD" id="cd03378">
    <property type="entry name" value="beta_CA_cladeC"/>
    <property type="match status" value="1"/>
</dbReference>
<evidence type="ECO:0000256" key="6">
    <source>
        <dbReference type="ARBA" id="ARBA00024993"/>
    </source>
</evidence>
<dbReference type="Proteomes" id="UP000051562">
    <property type="component" value="Unassembled WGS sequence"/>
</dbReference>
<dbReference type="FunFam" id="3.40.1050.10:FF:000006">
    <property type="entry name" value="Carbonic anhydrase"/>
    <property type="match status" value="1"/>
</dbReference>
<dbReference type="STRING" id="53254.SAMN05660750_03887"/>
<feature type="binding site" evidence="8">
    <location>
        <position position="93"/>
    </location>
    <ligand>
        <name>Zn(2+)</name>
        <dbReference type="ChEBI" id="CHEBI:29105"/>
    </ligand>
</feature>
<evidence type="ECO:0000256" key="8">
    <source>
        <dbReference type="PIRSR" id="PIRSR601765-1"/>
    </source>
</evidence>
<dbReference type="RefSeq" id="WP_055729186.1">
    <property type="nucleotide sequence ID" value="NZ_FUYX01000012.1"/>
</dbReference>
<dbReference type="InterPro" id="IPR036874">
    <property type="entry name" value="Carbonic_anhydrase_sf"/>
</dbReference>
<evidence type="ECO:0000313" key="12">
    <source>
        <dbReference type="Proteomes" id="UP000190130"/>
    </source>
</evidence>
<dbReference type="PROSITE" id="PS51318">
    <property type="entry name" value="TAT"/>
    <property type="match status" value="1"/>
</dbReference>
<evidence type="ECO:0000313" key="9">
    <source>
        <dbReference type="EMBL" id="KQK29530.1"/>
    </source>
</evidence>
<keyword evidence="4 8" id="KW-0862">Zinc</keyword>
<dbReference type="GO" id="GO:0008270">
    <property type="term" value="F:zinc ion binding"/>
    <property type="evidence" value="ECO:0007669"/>
    <property type="project" value="InterPro"/>
</dbReference>
<sequence>MCERCVSNVPQAGLSRRSFLAAGAGLALATGATGFASPGLAQTAGAVTGDEALKRLIAGNARYAANKPRQRDFSAGRAARARSQHPFASIVSCADSRVAPELAFDQGAGDLFVVRVAGNFVNEDGLASLEFGVAVLQSPLIMVLGHTRCGAISSTIDVVKNGTQLPGHLPALVNAIRPAVAEAQKAVPGDLLAAATEANVRLNVERLKTAGPILAQRVAEKKLTIVGGVYELATGKVRLV</sequence>
<dbReference type="GO" id="GO:0015976">
    <property type="term" value="P:carbon utilization"/>
    <property type="evidence" value="ECO:0007669"/>
    <property type="project" value="InterPro"/>
</dbReference>
<dbReference type="InterPro" id="IPR015892">
    <property type="entry name" value="Carbonic_anhydrase_CS"/>
</dbReference>
<dbReference type="PANTHER" id="PTHR11002">
    <property type="entry name" value="CARBONIC ANHYDRASE"/>
    <property type="match status" value="1"/>
</dbReference>
<keyword evidence="11" id="KW-1185">Reference proteome</keyword>
<reference evidence="9 11" key="1">
    <citation type="submission" date="2015-10" db="EMBL/GenBank/DDBJ databases">
        <title>Draft genome of Bosea thiooxidans.</title>
        <authorList>
            <person name="Wang X."/>
        </authorList>
    </citation>
    <scope>NUCLEOTIDE SEQUENCE [LARGE SCALE GENOMIC DNA]</scope>
    <source>
        <strain evidence="9 11">CGMCC 9174</strain>
    </source>
</reference>